<keyword evidence="2" id="KW-1185">Reference proteome</keyword>
<dbReference type="Proteomes" id="UP000265520">
    <property type="component" value="Unassembled WGS sequence"/>
</dbReference>
<reference evidence="1 2" key="1">
    <citation type="journal article" date="2018" name="Front. Plant Sci.">
        <title>Red Clover (Trifolium pratense) and Zigzag Clover (T. medium) - A Picture of Genomic Similarities and Differences.</title>
        <authorList>
            <person name="Dluhosova J."/>
            <person name="Istvanek J."/>
            <person name="Nedelnik J."/>
            <person name="Repkova J."/>
        </authorList>
    </citation>
    <scope>NUCLEOTIDE SEQUENCE [LARGE SCALE GENOMIC DNA]</scope>
    <source>
        <strain evidence="2">cv. 10/8</strain>
        <tissue evidence="1">Leaf</tissue>
    </source>
</reference>
<organism evidence="1 2">
    <name type="scientific">Trifolium medium</name>
    <dbReference type="NCBI Taxonomy" id="97028"/>
    <lineage>
        <taxon>Eukaryota</taxon>
        <taxon>Viridiplantae</taxon>
        <taxon>Streptophyta</taxon>
        <taxon>Embryophyta</taxon>
        <taxon>Tracheophyta</taxon>
        <taxon>Spermatophyta</taxon>
        <taxon>Magnoliopsida</taxon>
        <taxon>eudicotyledons</taxon>
        <taxon>Gunneridae</taxon>
        <taxon>Pentapetalae</taxon>
        <taxon>rosids</taxon>
        <taxon>fabids</taxon>
        <taxon>Fabales</taxon>
        <taxon>Fabaceae</taxon>
        <taxon>Papilionoideae</taxon>
        <taxon>50 kb inversion clade</taxon>
        <taxon>NPAAA clade</taxon>
        <taxon>Hologalegina</taxon>
        <taxon>IRL clade</taxon>
        <taxon>Trifolieae</taxon>
        <taxon>Trifolium</taxon>
    </lineage>
</organism>
<comment type="caution">
    <text evidence="1">The sequence shown here is derived from an EMBL/GenBank/DDBJ whole genome shotgun (WGS) entry which is preliminary data.</text>
</comment>
<evidence type="ECO:0000313" key="2">
    <source>
        <dbReference type="Proteomes" id="UP000265520"/>
    </source>
</evidence>
<feature type="non-terminal residue" evidence="1">
    <location>
        <position position="1"/>
    </location>
</feature>
<proteinExistence type="predicted"/>
<evidence type="ECO:0000313" key="1">
    <source>
        <dbReference type="EMBL" id="MCI01365.1"/>
    </source>
</evidence>
<name>A0A392NSB0_9FABA</name>
<protein>
    <submittedName>
        <fullName evidence="1">Uncharacterized protein</fullName>
    </submittedName>
</protein>
<dbReference type="AlphaFoldDB" id="A0A392NSB0"/>
<accession>A0A392NSB0</accession>
<dbReference type="EMBL" id="LXQA010045967">
    <property type="protein sequence ID" value="MCI01365.1"/>
    <property type="molecule type" value="Genomic_DNA"/>
</dbReference>
<sequence>SSISCDYAGKTARYFLPSSDAAENMFGIIYISVARHSYIHAVVFLCCTVAV</sequence>